<sequence length="709" mass="81751">MKKRALFLLVIINILLRSYSIYAEAKTNHAIIELRCINISAPNKPISVGDVFEIQIIGNKIENLYGYSINLLYDPDIITVIDSVYESVYQEVYDKDFDLNFDNLNVGVYEEVYKHYTVTKDVYSEIVSENIYAPYIHSSIFDGLETFSINTIYKDHIGSKSNGISLNGLNNAVFIELLKGKKEGIDISDDIIASIRFKALKEAVIPLLPSNKLTDISDGANLIIQMANSSIGNDNKMSYDIILPYGELIIGDGTHTLPKTYSFIYHNKKVQNDNNRGKRSKITVDQYVEKKHNKSTFDFYTTLWEISGNFSKPIELGKTLLIVKKQRESLPKIEYRLDEEEIMSIIEKTKDNIILSIPINKEYESNDISVSLSLNTLKKIKESSRGIMLRCNTSICSSQINLSSIDFNLPVNKLGQNINIQFVYFVLEMSKVSNEKVVNNKEINISTINNGIYINTYIKYGRKKQPLLNQRDWFECIIPYRLKVQDENSHISCLLIQNGNITVIPVKFFEQDGVNFVKIKTLCSNGIFYPALSKSLKEPAIEIDKHTPLPMKQLMQRRIFKGYTDGKLYGYEPLTRSQYVVLLTRLFGMKIEDRIKSNFKDIKDETWYSTEVEQLKRLGWIKGYSDGTFRPNNRITAQEMSVIIERIINWNNKKEHSSEHEELEAWTSIRELFNKYNSLKYIFRDKKALITRNQSSVILKLLEEILGLE</sequence>
<evidence type="ECO:0000313" key="3">
    <source>
        <dbReference type="Proteomes" id="UP000029622"/>
    </source>
</evidence>
<comment type="caution">
    <text evidence="2">The sequence shown here is derived from an EMBL/GenBank/DDBJ whole genome shotgun (WGS) entry which is preliminary data.</text>
</comment>
<dbReference type="InterPro" id="IPR001119">
    <property type="entry name" value="SLH_dom"/>
</dbReference>
<gene>
    <name evidence="2" type="ORF">Y919_08905</name>
</gene>
<name>A0A096DKY8_9FIRM</name>
<dbReference type="Gene3D" id="2.60.40.680">
    <property type="match status" value="1"/>
</dbReference>
<dbReference type="Pfam" id="PF00395">
    <property type="entry name" value="SLH"/>
    <property type="match status" value="1"/>
</dbReference>
<dbReference type="PANTHER" id="PTHR43308">
    <property type="entry name" value="OUTER MEMBRANE PROTEIN ALPHA-RELATED"/>
    <property type="match status" value="1"/>
</dbReference>
<dbReference type="PANTHER" id="PTHR43308:SF5">
    <property type="entry name" value="S-LAYER PROTEIN _ PEPTIDOGLYCAN ENDO-BETA-N-ACETYLGLUCOSAMINIDASE"/>
    <property type="match status" value="1"/>
</dbReference>
<organism evidence="2 3">
    <name type="scientific">Caloranaerobacter azorensis H53214</name>
    <dbReference type="NCBI Taxonomy" id="1156417"/>
    <lineage>
        <taxon>Bacteria</taxon>
        <taxon>Bacillati</taxon>
        <taxon>Bacillota</taxon>
        <taxon>Tissierellia</taxon>
        <taxon>Tissierellales</taxon>
        <taxon>Thermohalobacteraceae</taxon>
        <taxon>Caloranaerobacter</taxon>
    </lineage>
</organism>
<dbReference type="AlphaFoldDB" id="A0A096DKY8"/>
<accession>A0A096DKY8</accession>
<dbReference type="GO" id="GO:0030246">
    <property type="term" value="F:carbohydrate binding"/>
    <property type="evidence" value="ECO:0007669"/>
    <property type="project" value="InterPro"/>
</dbReference>
<dbReference type="CDD" id="cd08547">
    <property type="entry name" value="Type_II_cohesin"/>
    <property type="match status" value="1"/>
</dbReference>
<dbReference type="InterPro" id="IPR051465">
    <property type="entry name" value="Cell_Envelope_Struct_Comp"/>
</dbReference>
<dbReference type="RefSeq" id="WP_035164094.1">
    <property type="nucleotide sequence ID" value="NZ_AZTB01000047.1"/>
</dbReference>
<dbReference type="Proteomes" id="UP000029622">
    <property type="component" value="Unassembled WGS sequence"/>
</dbReference>
<reference evidence="2 3" key="1">
    <citation type="submission" date="2013-12" db="EMBL/GenBank/DDBJ databases">
        <title>Draft genome sequence of Caloranaerobacter sp. H53214.</title>
        <authorList>
            <person name="Jiang L.J."/>
            <person name="Shao Z.Z."/>
            <person name="Long M.N."/>
        </authorList>
    </citation>
    <scope>NUCLEOTIDE SEQUENCE [LARGE SCALE GENOMIC DNA]</scope>
    <source>
        <strain evidence="2 3">H53214</strain>
    </source>
</reference>
<dbReference type="InterPro" id="IPR008965">
    <property type="entry name" value="CBM2/CBM3_carb-bd_dom_sf"/>
</dbReference>
<dbReference type="SUPFAM" id="SSF49384">
    <property type="entry name" value="Carbohydrate-binding domain"/>
    <property type="match status" value="1"/>
</dbReference>
<dbReference type="PROSITE" id="PS51272">
    <property type="entry name" value="SLH"/>
    <property type="match status" value="1"/>
</dbReference>
<evidence type="ECO:0000313" key="2">
    <source>
        <dbReference type="EMBL" id="KGG79956.1"/>
    </source>
</evidence>
<protein>
    <recommendedName>
        <fullName evidence="1">SLH domain-containing protein</fullName>
    </recommendedName>
</protein>
<evidence type="ECO:0000259" key="1">
    <source>
        <dbReference type="PROSITE" id="PS51272"/>
    </source>
</evidence>
<feature type="domain" description="SLH" evidence="1">
    <location>
        <begin position="595"/>
        <end position="658"/>
    </location>
</feature>
<proteinExistence type="predicted"/>
<dbReference type="EMBL" id="AZTB01000047">
    <property type="protein sequence ID" value="KGG79956.1"/>
    <property type="molecule type" value="Genomic_DNA"/>
</dbReference>
<dbReference type="STRING" id="1156417.Y919_08905"/>